<evidence type="ECO:0000313" key="8">
    <source>
        <dbReference type="EMBL" id="BAU22438.1"/>
    </source>
</evidence>
<keyword evidence="4 5" id="KW-0413">Isomerase</keyword>
<comment type="similarity">
    <text evidence="2 5">Belongs to the pseudouridine synthase TruB family. Type 1 subfamily.</text>
</comment>
<evidence type="ECO:0000256" key="2">
    <source>
        <dbReference type="ARBA" id="ARBA00005642"/>
    </source>
</evidence>
<dbReference type="PANTHER" id="PTHR13767:SF2">
    <property type="entry name" value="PSEUDOURIDYLATE SYNTHASE TRUB1"/>
    <property type="match status" value="1"/>
</dbReference>
<dbReference type="PATRIC" id="fig|1653476.3.peg.31"/>
<dbReference type="NCBIfam" id="TIGR00431">
    <property type="entry name" value="TruB"/>
    <property type="match status" value="1"/>
</dbReference>
<dbReference type="Pfam" id="PF01509">
    <property type="entry name" value="TruB_N"/>
    <property type="match status" value="1"/>
</dbReference>
<dbReference type="Pfam" id="PF16198">
    <property type="entry name" value="TruB_C_2"/>
    <property type="match status" value="1"/>
</dbReference>
<keyword evidence="3 5" id="KW-0819">tRNA processing</keyword>
<feature type="domain" description="Pseudouridine synthase II N-terminal" evidence="6">
    <location>
        <begin position="28"/>
        <end position="176"/>
    </location>
</feature>
<evidence type="ECO:0000256" key="3">
    <source>
        <dbReference type="ARBA" id="ARBA00022694"/>
    </source>
</evidence>
<sequence length="317" mass="35834">MKEKGISGILVLDKPTGETSTSALEKIKKLLKVKKAGHGGTLDPIATGVLPIFLNEATKVAQIFLEGDKAYEGEFQLGLTSDTYDITGEVLARYEVKDITLERIQGVVKDFLGEFEQIPPPYSAAKFRGRPLYKYARDGLLIPKAPKKIKVYQFEIKNFKEGRCTFYLKCSKGTYVRSLVHQLGEKLGCGAVLASLRRTQKSIFTLEQAHTLEEIQNIVKNNPEKIKEILIPLSKALEFLPKVTISEDFSQRVREGHLINRTAFLSLIKFQKLSLSLTEKWIRLLDPKGRLVAIIENPLHQKEKPYISYLRVFKNGI</sequence>
<gene>
    <name evidence="5" type="primary">truB</name>
    <name evidence="8" type="ORF">THC_0031</name>
</gene>
<dbReference type="GO" id="GO:0031119">
    <property type="term" value="P:tRNA pseudouridine synthesis"/>
    <property type="evidence" value="ECO:0007669"/>
    <property type="project" value="UniProtKB-UniRule"/>
</dbReference>
<dbReference type="Gene3D" id="3.30.2350.10">
    <property type="entry name" value="Pseudouridine synthase"/>
    <property type="match status" value="1"/>
</dbReference>
<comment type="function">
    <text evidence="5">Responsible for synthesis of pseudouridine from uracil-55 in the psi GC loop of transfer RNAs.</text>
</comment>
<evidence type="ECO:0000259" key="7">
    <source>
        <dbReference type="Pfam" id="PF16198"/>
    </source>
</evidence>
<feature type="domain" description="tRNA pseudouridylate synthase B C-terminal" evidence="7">
    <location>
        <begin position="177"/>
        <end position="237"/>
    </location>
</feature>
<dbReference type="GO" id="GO:0003723">
    <property type="term" value="F:RNA binding"/>
    <property type="evidence" value="ECO:0007669"/>
    <property type="project" value="InterPro"/>
</dbReference>
<dbReference type="InterPro" id="IPR020103">
    <property type="entry name" value="PsdUridine_synth_cat_dom_sf"/>
</dbReference>
<dbReference type="AlphaFoldDB" id="A0A0U4MZS7"/>
<dbReference type="HAMAP" id="MF_01080">
    <property type="entry name" value="TruB_bact"/>
    <property type="match status" value="1"/>
</dbReference>
<reference evidence="9" key="2">
    <citation type="journal article" date="2016" name="Int. J. Syst. Evol. Microbiol.">
        <title>Caldimicrobium thiodismutans sp. nov., a sulfur-disproportionating bacterium isolated from a hot spring.</title>
        <authorList>
            <person name="Kojima H."/>
            <person name="Umezawa K."/>
            <person name="Fukui M."/>
        </authorList>
    </citation>
    <scope>NUCLEOTIDE SEQUENCE [LARGE SCALE GENOMIC DNA]</scope>
    <source>
        <strain evidence="9">TF1</strain>
    </source>
</reference>
<dbReference type="InterPro" id="IPR032819">
    <property type="entry name" value="TruB_C"/>
</dbReference>
<reference evidence="8 9" key="1">
    <citation type="journal article" date="2016" name="Int. J. Syst. Evol. Microbiol.">
        <title>Caldimicrobium thiodismutans sp. nov., a sulfur-disproportionating bacterium isolated from a hot spring, and emended description of the genus Caldimicrobium.</title>
        <authorList>
            <person name="Kojima H."/>
            <person name="Umezawa K."/>
            <person name="Fukui M."/>
        </authorList>
    </citation>
    <scope>NUCLEOTIDE SEQUENCE [LARGE SCALE GENOMIC DNA]</scope>
    <source>
        <strain evidence="8 9">TF1</strain>
    </source>
</reference>
<dbReference type="GO" id="GO:1990481">
    <property type="term" value="P:mRNA pseudouridine synthesis"/>
    <property type="evidence" value="ECO:0007669"/>
    <property type="project" value="TreeGrafter"/>
</dbReference>
<name>A0A0U4MZS7_9BACT</name>
<evidence type="ECO:0000256" key="1">
    <source>
        <dbReference type="ARBA" id="ARBA00000385"/>
    </source>
</evidence>
<evidence type="ECO:0000313" key="9">
    <source>
        <dbReference type="Proteomes" id="UP000068196"/>
    </source>
</evidence>
<protein>
    <recommendedName>
        <fullName evidence="5">tRNA pseudouridine synthase B</fullName>
        <ecNumber evidence="5">5.4.99.25</ecNumber>
    </recommendedName>
    <alternativeName>
        <fullName evidence="5">tRNA pseudouridine(55) synthase</fullName>
        <shortName evidence="5">Psi55 synthase</shortName>
    </alternativeName>
    <alternativeName>
        <fullName evidence="5">tRNA pseudouridylate synthase</fullName>
    </alternativeName>
    <alternativeName>
        <fullName evidence="5">tRNA-uridine isomerase</fullName>
    </alternativeName>
</protein>
<dbReference type="STRING" id="1653476.THC_0031"/>
<dbReference type="RefSeq" id="WP_068511580.1">
    <property type="nucleotide sequence ID" value="NZ_AP014945.1"/>
</dbReference>
<dbReference type="GO" id="GO:0160148">
    <property type="term" value="F:tRNA pseudouridine(55) synthase activity"/>
    <property type="evidence" value="ECO:0007669"/>
    <property type="project" value="UniProtKB-EC"/>
</dbReference>
<organism evidence="8 9">
    <name type="scientific">Caldimicrobium thiodismutans</name>
    <dbReference type="NCBI Taxonomy" id="1653476"/>
    <lineage>
        <taxon>Bacteria</taxon>
        <taxon>Pseudomonadati</taxon>
        <taxon>Thermodesulfobacteriota</taxon>
        <taxon>Thermodesulfobacteria</taxon>
        <taxon>Thermodesulfobacteriales</taxon>
        <taxon>Thermodesulfobacteriaceae</taxon>
        <taxon>Caldimicrobium</taxon>
    </lineage>
</organism>
<dbReference type="SUPFAM" id="SSF55120">
    <property type="entry name" value="Pseudouridine synthase"/>
    <property type="match status" value="1"/>
</dbReference>
<evidence type="ECO:0000259" key="6">
    <source>
        <dbReference type="Pfam" id="PF01509"/>
    </source>
</evidence>
<dbReference type="InterPro" id="IPR002501">
    <property type="entry name" value="PsdUridine_synth_N"/>
</dbReference>
<dbReference type="EC" id="5.4.99.25" evidence="5"/>
<accession>A0A0U4MZS7</accession>
<evidence type="ECO:0000256" key="5">
    <source>
        <dbReference type="HAMAP-Rule" id="MF_01080"/>
    </source>
</evidence>
<dbReference type="KEGG" id="cthi:THC_0031"/>
<evidence type="ECO:0000256" key="4">
    <source>
        <dbReference type="ARBA" id="ARBA00023235"/>
    </source>
</evidence>
<feature type="active site" description="Nucleophile" evidence="5">
    <location>
        <position position="43"/>
    </location>
</feature>
<dbReference type="CDD" id="cd02573">
    <property type="entry name" value="PseudoU_synth_EcTruB"/>
    <property type="match status" value="1"/>
</dbReference>
<proteinExistence type="inferred from homology"/>
<dbReference type="PANTHER" id="PTHR13767">
    <property type="entry name" value="TRNA-PSEUDOURIDINE SYNTHASE"/>
    <property type="match status" value="1"/>
</dbReference>
<dbReference type="EMBL" id="AP014945">
    <property type="protein sequence ID" value="BAU22438.1"/>
    <property type="molecule type" value="Genomic_DNA"/>
</dbReference>
<keyword evidence="9" id="KW-1185">Reference proteome</keyword>
<dbReference type="Proteomes" id="UP000068196">
    <property type="component" value="Chromosome"/>
</dbReference>
<dbReference type="InterPro" id="IPR014780">
    <property type="entry name" value="tRNA_psdUridine_synth_TruB"/>
</dbReference>
<comment type="catalytic activity">
    <reaction evidence="1 5">
        <text>uridine(55) in tRNA = pseudouridine(55) in tRNA</text>
        <dbReference type="Rhea" id="RHEA:42532"/>
        <dbReference type="Rhea" id="RHEA-COMP:10101"/>
        <dbReference type="Rhea" id="RHEA-COMP:10102"/>
        <dbReference type="ChEBI" id="CHEBI:65314"/>
        <dbReference type="ChEBI" id="CHEBI:65315"/>
        <dbReference type="EC" id="5.4.99.25"/>
    </reaction>
</comment>